<organism evidence="7 8">
    <name type="scientific">Nasonia vitripennis</name>
    <name type="common">Parasitic wasp</name>
    <dbReference type="NCBI Taxonomy" id="7425"/>
    <lineage>
        <taxon>Eukaryota</taxon>
        <taxon>Metazoa</taxon>
        <taxon>Ecdysozoa</taxon>
        <taxon>Arthropoda</taxon>
        <taxon>Hexapoda</taxon>
        <taxon>Insecta</taxon>
        <taxon>Pterygota</taxon>
        <taxon>Neoptera</taxon>
        <taxon>Endopterygota</taxon>
        <taxon>Hymenoptera</taxon>
        <taxon>Apocrita</taxon>
        <taxon>Proctotrupomorpha</taxon>
        <taxon>Chalcidoidea</taxon>
        <taxon>Pteromalidae</taxon>
        <taxon>Pteromalinae</taxon>
        <taxon>Nasonia</taxon>
    </lineage>
</organism>
<dbReference type="PANTHER" id="PTHR24409">
    <property type="entry name" value="ZINC FINGER PROTEIN 142"/>
    <property type="match status" value="1"/>
</dbReference>
<dbReference type="Gene3D" id="3.30.160.60">
    <property type="entry name" value="Classic Zinc Finger"/>
    <property type="match status" value="3"/>
</dbReference>
<dbReference type="GO" id="GO:0008270">
    <property type="term" value="F:zinc ion binding"/>
    <property type="evidence" value="ECO:0007669"/>
    <property type="project" value="UniProtKB-KW"/>
</dbReference>
<dbReference type="GO" id="GO:0000977">
    <property type="term" value="F:RNA polymerase II transcription regulatory region sequence-specific DNA binding"/>
    <property type="evidence" value="ECO:0007669"/>
    <property type="project" value="TreeGrafter"/>
</dbReference>
<evidence type="ECO:0000256" key="2">
    <source>
        <dbReference type="ARBA" id="ARBA00022737"/>
    </source>
</evidence>
<dbReference type="EnsemblMetazoa" id="XM_016985538">
    <property type="protein sequence ID" value="XP_016841027"/>
    <property type="gene ID" value="LOC103316279"/>
</dbReference>
<evidence type="ECO:0000256" key="5">
    <source>
        <dbReference type="PROSITE-ProRule" id="PRU00042"/>
    </source>
</evidence>
<dbReference type="KEGG" id="nvi:103316279"/>
<keyword evidence="3 5" id="KW-0863">Zinc-finger</keyword>
<feature type="domain" description="C2H2-type" evidence="6">
    <location>
        <begin position="181"/>
        <end position="208"/>
    </location>
</feature>
<dbReference type="GO" id="GO:0005634">
    <property type="term" value="C:nucleus"/>
    <property type="evidence" value="ECO:0007669"/>
    <property type="project" value="TreeGrafter"/>
</dbReference>
<evidence type="ECO:0000259" key="6">
    <source>
        <dbReference type="PROSITE" id="PS50157"/>
    </source>
</evidence>
<dbReference type="InParanoid" id="A0A7M7IRD3"/>
<dbReference type="GeneID" id="103316279"/>
<feature type="domain" description="C2H2-type" evidence="6">
    <location>
        <begin position="243"/>
        <end position="270"/>
    </location>
</feature>
<evidence type="ECO:0000256" key="1">
    <source>
        <dbReference type="ARBA" id="ARBA00022723"/>
    </source>
</evidence>
<sequence>MALMKRRHKCSKCPKSYAYKHDLTRPEKQCGEKWVKMPCDYCGYATVDVDRLKQHLRKAHGLNRPVTIGVLSKLLVIKKDPVYVLDESSSVKAYKRVYQTVDGQLVDLDLVDKSQIQIAEEVCEEKSPKENPMKGNYRRTWDCPHCSFSTLYGYSLRSHILNQHKTNRKKSAKAKKEPTIFECEMCGKKYKQFKFLKAHIKSFCGKASGDFKCEHCPFVTRRKYPNLYNHMKKHSEMFKKKTYKCSDCDKKFKLKSLLNKHNKKCGGKDWD</sequence>
<dbReference type="InterPro" id="IPR013087">
    <property type="entry name" value="Znf_C2H2_type"/>
</dbReference>
<dbReference type="Pfam" id="PF00096">
    <property type="entry name" value="zf-C2H2"/>
    <property type="match status" value="2"/>
</dbReference>
<keyword evidence="1" id="KW-0479">Metal-binding</keyword>
<proteinExistence type="predicted"/>
<dbReference type="OrthoDB" id="7545735at2759"/>
<name>A0A7M7IRD3_NASVI</name>
<keyword evidence="2" id="KW-0677">Repeat</keyword>
<keyword evidence="4" id="KW-0862">Zinc</keyword>
<accession>A0A7M7IRD3</accession>
<dbReference type="AlphaFoldDB" id="A0A7M7IRD3"/>
<dbReference type="SMART" id="SM00355">
    <property type="entry name" value="ZnF_C2H2"/>
    <property type="match status" value="5"/>
</dbReference>
<dbReference type="FunCoup" id="A0A7M7IRD3">
    <property type="interactions" value="391"/>
</dbReference>
<dbReference type="Proteomes" id="UP000002358">
    <property type="component" value="Chromosome 5"/>
</dbReference>
<dbReference type="InterPro" id="IPR036236">
    <property type="entry name" value="Znf_C2H2_sf"/>
</dbReference>
<evidence type="ECO:0000256" key="4">
    <source>
        <dbReference type="ARBA" id="ARBA00022833"/>
    </source>
</evidence>
<dbReference type="SUPFAM" id="SSF57667">
    <property type="entry name" value="beta-beta-alpha zinc fingers"/>
    <property type="match status" value="1"/>
</dbReference>
<dbReference type="PANTHER" id="PTHR24409:SF295">
    <property type="entry name" value="AZ2-RELATED"/>
    <property type="match status" value="1"/>
</dbReference>
<evidence type="ECO:0000313" key="8">
    <source>
        <dbReference type="Proteomes" id="UP000002358"/>
    </source>
</evidence>
<evidence type="ECO:0000313" key="7">
    <source>
        <dbReference type="EnsemblMetazoa" id="XP_016841027"/>
    </source>
</evidence>
<keyword evidence="8" id="KW-1185">Reference proteome</keyword>
<protein>
    <recommendedName>
        <fullName evidence="6">C2H2-type domain-containing protein</fullName>
    </recommendedName>
</protein>
<reference evidence="7" key="1">
    <citation type="submission" date="2021-01" db="UniProtKB">
        <authorList>
            <consortium name="EnsemblMetazoa"/>
        </authorList>
    </citation>
    <scope>IDENTIFICATION</scope>
</reference>
<feature type="domain" description="C2H2-type" evidence="6">
    <location>
        <begin position="37"/>
        <end position="65"/>
    </location>
</feature>
<dbReference type="RefSeq" id="XP_016841027.1">
    <property type="nucleotide sequence ID" value="XM_016985538.1"/>
</dbReference>
<dbReference type="GO" id="GO:0000981">
    <property type="term" value="F:DNA-binding transcription factor activity, RNA polymerase II-specific"/>
    <property type="evidence" value="ECO:0007669"/>
    <property type="project" value="TreeGrafter"/>
</dbReference>
<dbReference type="PROSITE" id="PS50157">
    <property type="entry name" value="ZINC_FINGER_C2H2_2"/>
    <property type="match status" value="3"/>
</dbReference>
<evidence type="ECO:0000256" key="3">
    <source>
        <dbReference type="ARBA" id="ARBA00022771"/>
    </source>
</evidence>